<dbReference type="Proteomes" id="UP000612233">
    <property type="component" value="Unassembled WGS sequence"/>
</dbReference>
<dbReference type="EMBL" id="JACXAD010000021">
    <property type="protein sequence ID" value="MBD2769571.1"/>
    <property type="molecule type" value="Genomic_DNA"/>
</dbReference>
<gene>
    <name evidence="1" type="ORF">IC235_16910</name>
</gene>
<accession>A0A927GKW9</accession>
<protein>
    <submittedName>
        <fullName evidence="1">Uncharacterized protein</fullName>
    </submittedName>
</protein>
<proteinExistence type="predicted"/>
<comment type="caution">
    <text evidence="1">The sequence shown here is derived from an EMBL/GenBank/DDBJ whole genome shotgun (WGS) entry which is preliminary data.</text>
</comment>
<organism evidence="1 2">
    <name type="scientific">Hymenobacter montanus</name>
    <dbReference type="NCBI Taxonomy" id="2771359"/>
    <lineage>
        <taxon>Bacteria</taxon>
        <taxon>Pseudomonadati</taxon>
        <taxon>Bacteroidota</taxon>
        <taxon>Cytophagia</taxon>
        <taxon>Cytophagales</taxon>
        <taxon>Hymenobacteraceae</taxon>
        <taxon>Hymenobacter</taxon>
    </lineage>
</organism>
<reference evidence="1" key="1">
    <citation type="submission" date="2020-09" db="EMBL/GenBank/DDBJ databases">
        <authorList>
            <person name="Kim M.K."/>
        </authorList>
    </citation>
    <scope>NUCLEOTIDE SEQUENCE</scope>
    <source>
        <strain evidence="1">BT664</strain>
    </source>
</reference>
<sequence>MSTVKSKRRLFLFGAGILLLAYGFWPTPLRPVILYAYSDNALGMWGLTLFKDGQFTITLPAAYESGRFHLSGDTIELHYNESGAGLPQAYLINRSKKQIDELNRVAGWWKRTTNLNWAELHFDSTRYYAR</sequence>
<dbReference type="RefSeq" id="WP_191006381.1">
    <property type="nucleotide sequence ID" value="NZ_JACXAD010000021.1"/>
</dbReference>
<keyword evidence="2" id="KW-1185">Reference proteome</keyword>
<evidence type="ECO:0000313" key="1">
    <source>
        <dbReference type="EMBL" id="MBD2769571.1"/>
    </source>
</evidence>
<evidence type="ECO:0000313" key="2">
    <source>
        <dbReference type="Proteomes" id="UP000612233"/>
    </source>
</evidence>
<dbReference type="AlphaFoldDB" id="A0A927GKW9"/>
<name>A0A927GKW9_9BACT</name>